<dbReference type="PROSITE" id="PS50280">
    <property type="entry name" value="SET"/>
    <property type="match status" value="1"/>
</dbReference>
<evidence type="ECO:0000256" key="1">
    <source>
        <dbReference type="ARBA" id="ARBA00022603"/>
    </source>
</evidence>
<evidence type="ECO:0000256" key="4">
    <source>
        <dbReference type="SAM" id="MobiDB-lite"/>
    </source>
</evidence>
<dbReference type="GO" id="GO:0016279">
    <property type="term" value="F:protein-lysine N-methyltransferase activity"/>
    <property type="evidence" value="ECO:0007669"/>
    <property type="project" value="InterPro"/>
</dbReference>
<dbReference type="InterPro" id="IPR050600">
    <property type="entry name" value="SETD3_SETD6_MTase"/>
</dbReference>
<feature type="region of interest" description="Disordered" evidence="4">
    <location>
        <begin position="462"/>
        <end position="489"/>
    </location>
</feature>
<feature type="compositionally biased region" description="Polar residues" evidence="4">
    <location>
        <begin position="463"/>
        <end position="472"/>
    </location>
</feature>
<dbReference type="SUPFAM" id="SSF81822">
    <property type="entry name" value="RuBisCo LSMT C-terminal, substrate-binding domain"/>
    <property type="match status" value="1"/>
</dbReference>
<dbReference type="Gene3D" id="3.90.1410.10">
    <property type="entry name" value="set domain protein methyltransferase, domain 1"/>
    <property type="match status" value="1"/>
</dbReference>
<dbReference type="OrthoDB" id="341421at2759"/>
<dbReference type="FunFam" id="3.90.1410.10:FF:000007">
    <property type="entry name" value="Ribosomal lysine N-methyltransferase 4"/>
    <property type="match status" value="1"/>
</dbReference>
<dbReference type="InterPro" id="IPR036464">
    <property type="entry name" value="Rubisco_LSMT_subst-bd_sf"/>
</dbReference>
<dbReference type="GO" id="GO:0005634">
    <property type="term" value="C:nucleus"/>
    <property type="evidence" value="ECO:0007669"/>
    <property type="project" value="TreeGrafter"/>
</dbReference>
<dbReference type="PANTHER" id="PTHR13271:SF34">
    <property type="entry name" value="N-LYSINE METHYLTRANSFERASE SETD6"/>
    <property type="match status" value="1"/>
</dbReference>
<dbReference type="SUPFAM" id="SSF82199">
    <property type="entry name" value="SET domain"/>
    <property type="match status" value="1"/>
</dbReference>
<keyword evidence="1" id="KW-0489">Methyltransferase</keyword>
<keyword evidence="2" id="KW-0808">Transferase</keyword>
<dbReference type="CDD" id="cd19178">
    <property type="entry name" value="SET_SETD6"/>
    <property type="match status" value="1"/>
</dbReference>
<dbReference type="Gene3D" id="3.90.1420.10">
    <property type="entry name" value="Rubisco LSMT, substrate-binding domain"/>
    <property type="match status" value="1"/>
</dbReference>
<evidence type="ECO:0000313" key="6">
    <source>
        <dbReference type="EMBL" id="CEL01651.1"/>
    </source>
</evidence>
<dbReference type="InterPro" id="IPR044430">
    <property type="entry name" value="SETD6_SET"/>
</dbReference>
<feature type="domain" description="SET" evidence="5">
    <location>
        <begin position="34"/>
        <end position="276"/>
    </location>
</feature>
<name>A0A0U5FQV5_ASPCI</name>
<keyword evidence="3" id="KW-0949">S-adenosyl-L-methionine</keyword>
<gene>
    <name evidence="6" type="ORF">ASPCAL01231</name>
</gene>
<dbReference type="InterPro" id="IPR015353">
    <property type="entry name" value="Rubisco_LSMT_subst-bd"/>
</dbReference>
<dbReference type="GO" id="GO:0032259">
    <property type="term" value="P:methylation"/>
    <property type="evidence" value="ECO:0007669"/>
    <property type="project" value="UniProtKB-KW"/>
</dbReference>
<dbReference type="EMBL" id="CDMC01000001">
    <property type="protein sequence ID" value="CEL01651.1"/>
    <property type="molecule type" value="Genomic_DNA"/>
</dbReference>
<organism evidence="6 7">
    <name type="scientific">Aspergillus calidoustus</name>
    <dbReference type="NCBI Taxonomy" id="454130"/>
    <lineage>
        <taxon>Eukaryota</taxon>
        <taxon>Fungi</taxon>
        <taxon>Dikarya</taxon>
        <taxon>Ascomycota</taxon>
        <taxon>Pezizomycotina</taxon>
        <taxon>Eurotiomycetes</taxon>
        <taxon>Eurotiomycetidae</taxon>
        <taxon>Eurotiales</taxon>
        <taxon>Aspergillaceae</taxon>
        <taxon>Aspergillus</taxon>
        <taxon>Aspergillus subgen. Nidulantes</taxon>
    </lineage>
</organism>
<dbReference type="InterPro" id="IPR046341">
    <property type="entry name" value="SET_dom_sf"/>
</dbReference>
<evidence type="ECO:0000259" key="5">
    <source>
        <dbReference type="PROSITE" id="PS50280"/>
    </source>
</evidence>
<dbReference type="Pfam" id="PF00856">
    <property type="entry name" value="SET"/>
    <property type="match status" value="1"/>
</dbReference>
<dbReference type="AlphaFoldDB" id="A0A0U5FQV5"/>
<keyword evidence="7" id="KW-1185">Reference proteome</keyword>
<dbReference type="Pfam" id="PF09273">
    <property type="entry name" value="Rubis-subs-bind"/>
    <property type="match status" value="1"/>
</dbReference>
<reference evidence="7" key="1">
    <citation type="journal article" date="2016" name="Genome Announc.">
        <title>Draft genome sequences of fungus Aspergillus calidoustus.</title>
        <authorList>
            <person name="Horn F."/>
            <person name="Linde J."/>
            <person name="Mattern D.J."/>
            <person name="Walther G."/>
            <person name="Guthke R."/>
            <person name="Scherlach K."/>
            <person name="Martin K."/>
            <person name="Brakhage A.A."/>
            <person name="Petzke L."/>
            <person name="Valiante V."/>
        </authorList>
    </citation>
    <scope>NUCLEOTIDE SEQUENCE [LARGE SCALE GENOMIC DNA]</scope>
    <source>
        <strain evidence="7">SF006504</strain>
    </source>
</reference>
<evidence type="ECO:0000313" key="7">
    <source>
        <dbReference type="Proteomes" id="UP000054771"/>
    </source>
</evidence>
<dbReference type="OMA" id="RVDWWLE"/>
<sequence>MCSSAHFSGSDNFQLQSDEFASWLSSRPGVTVSPKIRIADLRAIAAGRGVVAQADIVEGEELFTIPRDLVLSTHSSKLSHLLSQNLEELGPWLALMLVMMYEFLQGDASTWAPYFKVLPRSFDTLMFWSEEELAELQGSAVMDKIGKQGAEDLILGSIAPIVRSNPALFPPIEGLASYDGDAGTQVLLNLAHTMGSLIMAYAFDVEKPENEERDGEDGYLTDEEEEQYFKGMVPLADILNADADRNNARLFQEEEFLVMKAIKSIKAGEEIFNDYGEIPRADLLRRYGYVTDNYAPYDVVELSLNQLCSAAGLSNSSIEHQPRLQLLESLDLLDDGYAIPRPSSTDSLSDIIPEELALLVKTLTLSPERFSERQQKQKPPKPSLDAAEARLLYSAVQLNQSRYATSIAQDQELLAQLSQTEAAIGTLEGPTRRRKMAIQVRLGEKEILQDLSIKLSAYLANADGSNSGSAKRTASGFADDLRRAKAPRT</sequence>
<dbReference type="InterPro" id="IPR001214">
    <property type="entry name" value="SET_dom"/>
</dbReference>
<dbReference type="Proteomes" id="UP000054771">
    <property type="component" value="Unassembled WGS sequence"/>
</dbReference>
<dbReference type="STRING" id="454130.A0A0U5FQV5"/>
<evidence type="ECO:0000256" key="3">
    <source>
        <dbReference type="ARBA" id="ARBA00022691"/>
    </source>
</evidence>
<evidence type="ECO:0000256" key="2">
    <source>
        <dbReference type="ARBA" id="ARBA00022679"/>
    </source>
</evidence>
<dbReference type="PANTHER" id="PTHR13271">
    <property type="entry name" value="UNCHARACTERIZED PUTATIVE METHYLTRANSFERASE"/>
    <property type="match status" value="1"/>
</dbReference>
<proteinExistence type="predicted"/>
<accession>A0A0U5FQV5</accession>
<protein>
    <submittedName>
        <fullName evidence="6">Putative SET domain protein (AFU_orthologue AFUA_6G04520)</fullName>
    </submittedName>
</protein>